<feature type="domain" description="Chitin-binding type-2" evidence="1">
    <location>
        <begin position="13"/>
        <end position="70"/>
    </location>
</feature>
<evidence type="ECO:0000259" key="1">
    <source>
        <dbReference type="PROSITE" id="PS50940"/>
    </source>
</evidence>
<proteinExistence type="predicted"/>
<sequence length="74" mass="8631">MTKYTTNKMPMTPPVCSQTGPGYYAARKCKQYYQCTRILYWNNMYLKTCPDEEIYDQKQQKCVTGGPCIDGRLN</sequence>
<dbReference type="PROSITE" id="PS50940">
    <property type="entry name" value="CHIT_BIND_II"/>
    <property type="match status" value="1"/>
</dbReference>
<organism evidence="2 3">
    <name type="scientific">Acanthoscelides obtectus</name>
    <name type="common">Bean weevil</name>
    <name type="synonym">Bruchus obtectus</name>
    <dbReference type="NCBI Taxonomy" id="200917"/>
    <lineage>
        <taxon>Eukaryota</taxon>
        <taxon>Metazoa</taxon>
        <taxon>Ecdysozoa</taxon>
        <taxon>Arthropoda</taxon>
        <taxon>Hexapoda</taxon>
        <taxon>Insecta</taxon>
        <taxon>Pterygota</taxon>
        <taxon>Neoptera</taxon>
        <taxon>Endopterygota</taxon>
        <taxon>Coleoptera</taxon>
        <taxon>Polyphaga</taxon>
        <taxon>Cucujiformia</taxon>
        <taxon>Chrysomeloidea</taxon>
        <taxon>Chrysomelidae</taxon>
        <taxon>Bruchinae</taxon>
        <taxon>Bruchini</taxon>
        <taxon>Acanthoscelides</taxon>
    </lineage>
</organism>
<protein>
    <recommendedName>
        <fullName evidence="1">Chitin-binding type-2 domain-containing protein</fullName>
    </recommendedName>
</protein>
<dbReference type="GO" id="GO:0005576">
    <property type="term" value="C:extracellular region"/>
    <property type="evidence" value="ECO:0007669"/>
    <property type="project" value="InterPro"/>
</dbReference>
<reference evidence="2" key="1">
    <citation type="submission" date="2022-03" db="EMBL/GenBank/DDBJ databases">
        <authorList>
            <person name="Sayadi A."/>
        </authorList>
    </citation>
    <scope>NUCLEOTIDE SEQUENCE</scope>
</reference>
<accession>A0A9P0KF36</accession>
<dbReference type="AlphaFoldDB" id="A0A9P0KF36"/>
<evidence type="ECO:0000313" key="3">
    <source>
        <dbReference type="Proteomes" id="UP001152888"/>
    </source>
</evidence>
<dbReference type="Proteomes" id="UP001152888">
    <property type="component" value="Unassembled WGS sequence"/>
</dbReference>
<keyword evidence="3" id="KW-1185">Reference proteome</keyword>
<dbReference type="Pfam" id="PF01607">
    <property type="entry name" value="CBM_14"/>
    <property type="match status" value="1"/>
</dbReference>
<comment type="caution">
    <text evidence="2">The sequence shown here is derived from an EMBL/GenBank/DDBJ whole genome shotgun (WGS) entry which is preliminary data.</text>
</comment>
<dbReference type="InterPro" id="IPR036508">
    <property type="entry name" value="Chitin-bd_dom_sf"/>
</dbReference>
<gene>
    <name evidence="2" type="ORF">ACAOBT_LOCUS10279</name>
</gene>
<dbReference type="OrthoDB" id="5989317at2759"/>
<dbReference type="InterPro" id="IPR002557">
    <property type="entry name" value="Chitin-bd_dom"/>
</dbReference>
<name>A0A9P0KF36_ACAOB</name>
<dbReference type="EMBL" id="CAKOFQ010006803">
    <property type="protein sequence ID" value="CAH1972941.1"/>
    <property type="molecule type" value="Genomic_DNA"/>
</dbReference>
<dbReference type="SUPFAM" id="SSF57625">
    <property type="entry name" value="Invertebrate chitin-binding proteins"/>
    <property type="match status" value="1"/>
</dbReference>
<dbReference type="Gene3D" id="2.170.140.10">
    <property type="entry name" value="Chitin binding domain"/>
    <property type="match status" value="1"/>
</dbReference>
<dbReference type="GO" id="GO:0008061">
    <property type="term" value="F:chitin binding"/>
    <property type="evidence" value="ECO:0007669"/>
    <property type="project" value="InterPro"/>
</dbReference>
<evidence type="ECO:0000313" key="2">
    <source>
        <dbReference type="EMBL" id="CAH1972941.1"/>
    </source>
</evidence>